<dbReference type="GO" id="GO:0051536">
    <property type="term" value="F:iron-sulfur cluster binding"/>
    <property type="evidence" value="ECO:0007669"/>
    <property type="project" value="UniProtKB-KW"/>
</dbReference>
<feature type="domain" description="Radical SAM core" evidence="6">
    <location>
        <begin position="169"/>
        <end position="392"/>
    </location>
</feature>
<gene>
    <name evidence="7" type="ORF">ADK34_08460</name>
</gene>
<dbReference type="PANTHER" id="PTHR11228">
    <property type="entry name" value="RADICAL SAM DOMAIN PROTEIN"/>
    <property type="match status" value="1"/>
</dbReference>
<dbReference type="Gene3D" id="3.20.20.70">
    <property type="entry name" value="Aldolase class I"/>
    <property type="match status" value="1"/>
</dbReference>
<dbReference type="InterPro" id="IPR013785">
    <property type="entry name" value="Aldolase_TIM"/>
</dbReference>
<dbReference type="OrthoDB" id="9782387at2"/>
<dbReference type="InterPro" id="IPR023885">
    <property type="entry name" value="4Fe4S-binding_SPASM_dom"/>
</dbReference>
<evidence type="ECO:0000256" key="2">
    <source>
        <dbReference type="ARBA" id="ARBA00022723"/>
    </source>
</evidence>
<dbReference type="InterPro" id="IPR050377">
    <property type="entry name" value="Radical_SAM_PqqE_MftC-like"/>
</dbReference>
<dbReference type="SFLD" id="SFLDG01067">
    <property type="entry name" value="SPASM/twitch_domain_containing"/>
    <property type="match status" value="1"/>
</dbReference>
<dbReference type="Proteomes" id="UP000037023">
    <property type="component" value="Unassembled WGS sequence"/>
</dbReference>
<dbReference type="GO" id="GO:0046872">
    <property type="term" value="F:metal ion binding"/>
    <property type="evidence" value="ECO:0007669"/>
    <property type="project" value="UniProtKB-KW"/>
</dbReference>
<keyword evidence="1" id="KW-0949">S-adenosyl-L-methionine</keyword>
<dbReference type="InterPro" id="IPR007197">
    <property type="entry name" value="rSAM"/>
</dbReference>
<dbReference type="NCBIfam" id="TIGR04085">
    <property type="entry name" value="rSAM_more_4Fe4S"/>
    <property type="match status" value="1"/>
</dbReference>
<dbReference type="Pfam" id="PF04055">
    <property type="entry name" value="Radical_SAM"/>
    <property type="match status" value="1"/>
</dbReference>
<dbReference type="SUPFAM" id="SSF102114">
    <property type="entry name" value="Radical SAM enzymes"/>
    <property type="match status" value="1"/>
</dbReference>
<dbReference type="AlphaFoldDB" id="A0A0L8L4F6"/>
<dbReference type="PATRIC" id="fig|1938.6.peg.1857"/>
<dbReference type="RefSeq" id="WP_051787175.1">
    <property type="nucleotide sequence ID" value="NZ_LGUP01000055.1"/>
</dbReference>
<feature type="region of interest" description="Disordered" evidence="5">
    <location>
        <begin position="13"/>
        <end position="56"/>
    </location>
</feature>
<keyword evidence="3" id="KW-0408">Iron</keyword>
<dbReference type="PANTHER" id="PTHR11228:SF35">
    <property type="entry name" value="MOLYBDENUM COFACTOR BIOSYNTHESIS PROTEIN A-RELATED"/>
    <property type="match status" value="1"/>
</dbReference>
<comment type="caution">
    <text evidence="7">The sequence shown here is derived from an EMBL/GenBank/DDBJ whole genome shotgun (WGS) entry which is preliminary data.</text>
</comment>
<accession>A0A0L8L4F6</accession>
<sequence length="518" mass="56108">MSSKQTLLTLRAWQGGPALSGPDDAQPFPRFGAPDRAPYGAVGPADDPSPTVAAPARYPARRSADGARAVYDLSTKEPVPFVSSLAHHEVDDAHLWIAVEDGKLLVADDVDHALLTLLVAGTTPADAARELHRSHGLAPDAATQAMAKLVARVAHAGMVRGIRGHHSVKQVRPHVFARFHLTNRCQLECVHCYTSSGPLLPKDGELTTERWIRLVEDFAANGGEKLLLTGGEALLHEGCIPVMRRAHELGLEVTLFSNGMAVPKHLGDIVRYADIVQISVDGPTAESHDAIRGPHSFRRAVRAIRLLLDAGVQTRVSTTVMAANWAAVKAGLPGFAEQWRDTDLRFRISYGAMAHGRGTDLDHDLDTDEVRAWVDALLGELREEDDKVHGSNMVQKISGCGYAEQLVVAPDGLVYPCHLMSGALGHVDQLPLGEITTYLGRTAAAFGVDNREGCRSCDLRNLCGGTCRVEDEKHTGSRLVTTCTPEEKLRRRRFLVQRYRPIPHPAPPAGSEPGQEDA</sequence>
<dbReference type="CDD" id="cd01335">
    <property type="entry name" value="Radical_SAM"/>
    <property type="match status" value="1"/>
</dbReference>
<evidence type="ECO:0000256" key="5">
    <source>
        <dbReference type="SAM" id="MobiDB-lite"/>
    </source>
</evidence>
<dbReference type="EMBL" id="LGUP01000055">
    <property type="protein sequence ID" value="KOG33015.1"/>
    <property type="molecule type" value="Genomic_DNA"/>
</dbReference>
<evidence type="ECO:0000259" key="6">
    <source>
        <dbReference type="PROSITE" id="PS51918"/>
    </source>
</evidence>
<protein>
    <submittedName>
        <fullName evidence="7">Radical SAM protein</fullName>
    </submittedName>
</protein>
<keyword evidence="2" id="KW-0479">Metal-binding</keyword>
<evidence type="ECO:0000256" key="1">
    <source>
        <dbReference type="ARBA" id="ARBA00022691"/>
    </source>
</evidence>
<dbReference type="SFLD" id="SFLDS00029">
    <property type="entry name" value="Radical_SAM"/>
    <property type="match status" value="1"/>
</dbReference>
<evidence type="ECO:0000256" key="4">
    <source>
        <dbReference type="ARBA" id="ARBA00023014"/>
    </source>
</evidence>
<evidence type="ECO:0000313" key="8">
    <source>
        <dbReference type="Proteomes" id="UP000037023"/>
    </source>
</evidence>
<dbReference type="PROSITE" id="PS51918">
    <property type="entry name" value="RADICAL_SAM"/>
    <property type="match status" value="1"/>
</dbReference>
<name>A0A0L8L4F6_STRVR</name>
<proteinExistence type="predicted"/>
<reference evidence="7 8" key="1">
    <citation type="submission" date="2015-06" db="EMBL/GenBank/DDBJ databases">
        <authorList>
            <person name="Hoefler B.C."/>
            <person name="Straight P.D."/>
        </authorList>
    </citation>
    <scope>NUCLEOTIDE SEQUENCE [LARGE SCALE GENOMIC DNA]</scope>
    <source>
        <strain evidence="7 8">NRRL 3427</strain>
    </source>
</reference>
<evidence type="ECO:0000313" key="7">
    <source>
        <dbReference type="EMBL" id="KOG33015.1"/>
    </source>
</evidence>
<keyword evidence="4" id="KW-0411">Iron-sulfur</keyword>
<dbReference type="InterPro" id="IPR058240">
    <property type="entry name" value="rSAM_sf"/>
</dbReference>
<evidence type="ECO:0000256" key="3">
    <source>
        <dbReference type="ARBA" id="ARBA00023004"/>
    </source>
</evidence>
<dbReference type="SFLD" id="SFLDG01386">
    <property type="entry name" value="main_SPASM_domain-containing"/>
    <property type="match status" value="1"/>
</dbReference>
<organism evidence="7 8">
    <name type="scientific">Streptomyces viridochromogenes</name>
    <dbReference type="NCBI Taxonomy" id="1938"/>
    <lineage>
        <taxon>Bacteria</taxon>
        <taxon>Bacillati</taxon>
        <taxon>Actinomycetota</taxon>
        <taxon>Actinomycetes</taxon>
        <taxon>Kitasatosporales</taxon>
        <taxon>Streptomycetaceae</taxon>
        <taxon>Streptomyces</taxon>
    </lineage>
</organism>
<dbReference type="GO" id="GO:0003824">
    <property type="term" value="F:catalytic activity"/>
    <property type="evidence" value="ECO:0007669"/>
    <property type="project" value="InterPro"/>
</dbReference>